<name>A0A6M0K606_9GAMM</name>
<dbReference type="Pfam" id="PF04116">
    <property type="entry name" value="FA_hydroxylase"/>
    <property type="match status" value="1"/>
</dbReference>
<evidence type="ECO:0000313" key="7">
    <source>
        <dbReference type="EMBL" id="NEV64741.1"/>
    </source>
</evidence>
<comment type="subcellular location">
    <subcellularLocation>
        <location evidence="1">Membrane</location>
    </subcellularLocation>
</comment>
<comment type="caution">
    <text evidence="7">The sequence shown here is derived from an EMBL/GenBank/DDBJ whole genome shotgun (WGS) entry which is preliminary data.</text>
</comment>
<evidence type="ECO:0000256" key="3">
    <source>
        <dbReference type="ARBA" id="ARBA00022989"/>
    </source>
</evidence>
<dbReference type="GO" id="GO:0008610">
    <property type="term" value="P:lipid biosynthetic process"/>
    <property type="evidence" value="ECO:0007669"/>
    <property type="project" value="InterPro"/>
</dbReference>
<dbReference type="InterPro" id="IPR006694">
    <property type="entry name" value="Fatty_acid_hydroxylase"/>
</dbReference>
<dbReference type="EMBL" id="JAAIJQ010000108">
    <property type="protein sequence ID" value="NEV64741.1"/>
    <property type="molecule type" value="Genomic_DNA"/>
</dbReference>
<evidence type="ECO:0000256" key="2">
    <source>
        <dbReference type="ARBA" id="ARBA00022692"/>
    </source>
</evidence>
<accession>A0A6M0K606</accession>
<keyword evidence="4 5" id="KW-0472">Membrane</keyword>
<evidence type="ECO:0000256" key="4">
    <source>
        <dbReference type="ARBA" id="ARBA00023136"/>
    </source>
</evidence>
<evidence type="ECO:0000256" key="5">
    <source>
        <dbReference type="SAM" id="Phobius"/>
    </source>
</evidence>
<evidence type="ECO:0000259" key="6">
    <source>
        <dbReference type="Pfam" id="PF04116"/>
    </source>
</evidence>
<keyword evidence="2 5" id="KW-0812">Transmembrane</keyword>
<dbReference type="PANTHER" id="PTHR11863">
    <property type="entry name" value="STEROL DESATURASE"/>
    <property type="match status" value="1"/>
</dbReference>
<feature type="transmembrane region" description="Helical" evidence="5">
    <location>
        <begin position="132"/>
        <end position="150"/>
    </location>
</feature>
<organism evidence="7 8">
    <name type="scientific">Thiorhodococcus minor</name>
    <dbReference type="NCBI Taxonomy" id="57489"/>
    <lineage>
        <taxon>Bacteria</taxon>
        <taxon>Pseudomonadati</taxon>
        <taxon>Pseudomonadota</taxon>
        <taxon>Gammaproteobacteria</taxon>
        <taxon>Chromatiales</taxon>
        <taxon>Chromatiaceae</taxon>
        <taxon>Thiorhodococcus</taxon>
    </lineage>
</organism>
<sequence>MTLDLWVGLVVLSALFALEGVLPFYLGRRGRVRHAARNLGLAAIGGVVGAVLAPLWIGATQLSAQLGIGLCHWLDGLGAGCALAAFVLFDLWMYAWHRANHRISFLWRFHRVHHTDPAMDCTTALRFHPGEILLSGLANALVLVLLGMSFELLVLYKAVMVAVIALHHSNVAIPPLLDRRLRLLLVTPAIHRVHHSQIRTETDSSYGTIFSVWDRLFGSLRLRPDPEAIRFGIGRFTAPRWQGLMGLLVLPLQSEPLSGRVETA</sequence>
<dbReference type="GO" id="GO:0016020">
    <property type="term" value="C:membrane"/>
    <property type="evidence" value="ECO:0007669"/>
    <property type="project" value="UniProtKB-SubCell"/>
</dbReference>
<proteinExistence type="predicted"/>
<dbReference type="GO" id="GO:0005506">
    <property type="term" value="F:iron ion binding"/>
    <property type="evidence" value="ECO:0007669"/>
    <property type="project" value="InterPro"/>
</dbReference>
<dbReference type="GO" id="GO:0016491">
    <property type="term" value="F:oxidoreductase activity"/>
    <property type="evidence" value="ECO:0007669"/>
    <property type="project" value="InterPro"/>
</dbReference>
<evidence type="ECO:0000256" key="1">
    <source>
        <dbReference type="ARBA" id="ARBA00004370"/>
    </source>
</evidence>
<dbReference type="AlphaFoldDB" id="A0A6M0K606"/>
<feature type="transmembrane region" description="Helical" evidence="5">
    <location>
        <begin position="6"/>
        <end position="26"/>
    </location>
</feature>
<evidence type="ECO:0000313" key="8">
    <source>
        <dbReference type="Proteomes" id="UP000483379"/>
    </source>
</evidence>
<reference evidence="7 8" key="1">
    <citation type="submission" date="2020-02" db="EMBL/GenBank/DDBJ databases">
        <title>Genome sequences of Thiorhodococcus mannitoliphagus and Thiorhodococcus minor, purple sulfur photosynthetic bacteria in the gammaproteobacterial family, Chromatiaceae.</title>
        <authorList>
            <person name="Aviles F.A."/>
            <person name="Meyer T.E."/>
            <person name="Kyndt J.A."/>
        </authorList>
    </citation>
    <scope>NUCLEOTIDE SEQUENCE [LARGE SCALE GENOMIC DNA]</scope>
    <source>
        <strain evidence="7 8">DSM 11518</strain>
    </source>
</reference>
<dbReference type="Proteomes" id="UP000483379">
    <property type="component" value="Unassembled WGS sequence"/>
</dbReference>
<feature type="transmembrane region" description="Helical" evidence="5">
    <location>
        <begin position="38"/>
        <end position="57"/>
    </location>
</feature>
<feature type="domain" description="Fatty acid hydroxylase" evidence="6">
    <location>
        <begin position="83"/>
        <end position="219"/>
    </location>
</feature>
<protein>
    <submittedName>
        <fullName evidence="7">Sterol desaturase family protein</fullName>
    </submittedName>
</protein>
<feature type="transmembrane region" description="Helical" evidence="5">
    <location>
        <begin position="77"/>
        <end position="96"/>
    </location>
</feature>
<keyword evidence="8" id="KW-1185">Reference proteome</keyword>
<dbReference type="InterPro" id="IPR050307">
    <property type="entry name" value="Sterol_Desaturase_Related"/>
</dbReference>
<dbReference type="RefSeq" id="WP_164455771.1">
    <property type="nucleotide sequence ID" value="NZ_JAAIJQ010000108.1"/>
</dbReference>
<keyword evidence="3 5" id="KW-1133">Transmembrane helix</keyword>
<gene>
    <name evidence="7" type="ORF">G3446_23205</name>
</gene>